<reference evidence="2 3" key="1">
    <citation type="submission" date="2019-08" db="EMBL/GenBank/DDBJ databases">
        <title>Subclass B2 metallo-beta lactamase from Pseudomonas synxantha.</title>
        <authorList>
            <person name="Poirel L."/>
            <person name="Palmieri M."/>
            <person name="Masseron A."/>
            <person name="Perreten V."/>
            <person name="Nordman P."/>
        </authorList>
    </citation>
    <scope>NUCLEOTIDE SEQUENCE [LARGE SCALE GENOMIC DNA]</scope>
    <source>
        <strain evidence="2 3">MCP106</strain>
    </source>
</reference>
<gene>
    <name evidence="2" type="ORF">FXO26_26040</name>
</gene>
<evidence type="ECO:0000313" key="2">
    <source>
        <dbReference type="EMBL" id="TYK54756.1"/>
    </source>
</evidence>
<dbReference type="InterPro" id="IPR010546">
    <property type="entry name" value="DUF1120"/>
</dbReference>
<organism evidence="2 3">
    <name type="scientific">Pseudomonas synxantha</name>
    <dbReference type="NCBI Taxonomy" id="47883"/>
    <lineage>
        <taxon>Bacteria</taxon>
        <taxon>Pseudomonadati</taxon>
        <taxon>Pseudomonadota</taxon>
        <taxon>Gammaproteobacteria</taxon>
        <taxon>Pseudomonadales</taxon>
        <taxon>Pseudomonadaceae</taxon>
        <taxon>Pseudomonas</taxon>
    </lineage>
</organism>
<accession>A0A5D3G3B7</accession>
<dbReference type="Pfam" id="PF06551">
    <property type="entry name" value="DUF1120"/>
    <property type="match status" value="1"/>
</dbReference>
<keyword evidence="1" id="KW-0732">Signal</keyword>
<dbReference type="EMBL" id="VSRO01000017">
    <property type="protein sequence ID" value="TYK54756.1"/>
    <property type="molecule type" value="Genomic_DNA"/>
</dbReference>
<evidence type="ECO:0000313" key="3">
    <source>
        <dbReference type="Proteomes" id="UP000324029"/>
    </source>
</evidence>
<dbReference type="Proteomes" id="UP000324029">
    <property type="component" value="Unassembled WGS sequence"/>
</dbReference>
<feature type="chain" id="PRO_5022902582" evidence="1">
    <location>
        <begin position="23"/>
        <end position="230"/>
    </location>
</feature>
<sequence length="230" mass="24673">MKHAFATSALILAMSTSVFANANVINGEKGKDQKTLTVTAKIDAPICNFDLNGGEGLDFGAIEPGSLKLHDIYQLPSKPISLAVRCDAKTMVQMTVQDTYLETLRASNTDGLPHGAARQFGLVDASDPANPKLFGSYTFFLERATSTNKNGDKQDHGMTVVNVGGVNGIYSTKTNESTEQATMVFGNGNVYAENIEAVFNVEASFLPASKLDLGRDVNVVGETTFKMVYM</sequence>
<proteinExistence type="predicted"/>
<protein>
    <submittedName>
        <fullName evidence="2">DUF1120 domain-containing protein</fullName>
    </submittedName>
</protein>
<name>A0A5D3G3B7_9PSED</name>
<reference evidence="2 3" key="2">
    <citation type="submission" date="2019-08" db="EMBL/GenBank/DDBJ databases">
        <authorList>
            <person name="Brilhante M."/>
            <person name="Perreten V."/>
        </authorList>
    </citation>
    <scope>NUCLEOTIDE SEQUENCE [LARGE SCALE GENOMIC DNA]</scope>
    <source>
        <strain evidence="2 3">MCP106</strain>
    </source>
</reference>
<dbReference type="RefSeq" id="WP_148854306.1">
    <property type="nucleotide sequence ID" value="NZ_VSRO01000017.1"/>
</dbReference>
<evidence type="ECO:0000256" key="1">
    <source>
        <dbReference type="SAM" id="SignalP"/>
    </source>
</evidence>
<dbReference type="AlphaFoldDB" id="A0A5D3G3B7"/>
<feature type="signal peptide" evidence="1">
    <location>
        <begin position="1"/>
        <end position="22"/>
    </location>
</feature>
<comment type="caution">
    <text evidence="2">The sequence shown here is derived from an EMBL/GenBank/DDBJ whole genome shotgun (WGS) entry which is preliminary data.</text>
</comment>